<comment type="caution">
    <text evidence="16">The sequence shown here is derived from an EMBL/GenBank/DDBJ whole genome shotgun (WGS) entry which is preliminary data.</text>
</comment>
<dbReference type="InterPro" id="IPR020846">
    <property type="entry name" value="MFS_dom"/>
</dbReference>
<dbReference type="SUPFAM" id="SSF103473">
    <property type="entry name" value="MFS general substrate transporter"/>
    <property type="match status" value="1"/>
</dbReference>
<evidence type="ECO:0000256" key="10">
    <source>
        <dbReference type="ARBA" id="ARBA00044662"/>
    </source>
</evidence>
<dbReference type="InterPro" id="IPR050360">
    <property type="entry name" value="MFS_Sugar_Transporters"/>
</dbReference>
<accession>A0A812S2F1</accession>
<evidence type="ECO:0000256" key="2">
    <source>
        <dbReference type="ARBA" id="ARBA00010992"/>
    </source>
</evidence>
<gene>
    <name evidence="16" type="primary">araE</name>
    <name evidence="16" type="ORF">SNAT2548_LOCUS25912</name>
</gene>
<feature type="transmembrane region" description="Helical" evidence="14">
    <location>
        <begin position="78"/>
        <end position="102"/>
    </location>
</feature>
<sequence length="251" mass="27072">MVTAFPLVSGFFLDALGRKVSLMIGSLIFLLGSVIQATCSSVAVMIVGRFVAGCSIGILSTVVPLYQSELAPPHLRGGLTAIAQVMVVLGVAVAAFADALLLPLADGWRWAILLPVLPGLVLFVGMFFLPRSPRWLVQHGQEDAALRVLLSIRDEAEARSELQEIVLDQQRARASGPHLRWSELCSGRNARLLAVGVTLQLLQQLTGINVFVSFGPRIFISLGLDSASLQTALMWTLFVATLPVPWGRHEP</sequence>
<dbReference type="InterPro" id="IPR003663">
    <property type="entry name" value="Sugar/inositol_transpt"/>
</dbReference>
<dbReference type="PRINTS" id="PR00171">
    <property type="entry name" value="SUGRTRNSPORT"/>
</dbReference>
<dbReference type="Pfam" id="PF00083">
    <property type="entry name" value="Sugar_tr"/>
    <property type="match status" value="1"/>
</dbReference>
<evidence type="ECO:0000256" key="12">
    <source>
        <dbReference type="ARBA" id="ARBA00044710"/>
    </source>
</evidence>
<evidence type="ECO:0000256" key="6">
    <source>
        <dbReference type="ARBA" id="ARBA00023136"/>
    </source>
</evidence>
<dbReference type="GO" id="GO:0016020">
    <property type="term" value="C:membrane"/>
    <property type="evidence" value="ECO:0007669"/>
    <property type="project" value="UniProtKB-SubCell"/>
</dbReference>
<proteinExistence type="inferred from homology"/>
<comment type="subcellular location">
    <subcellularLocation>
        <location evidence="1">Membrane</location>
        <topology evidence="1">Multi-pass membrane protein</topology>
    </subcellularLocation>
</comment>
<feature type="transmembrane region" description="Helical" evidence="14">
    <location>
        <begin position="108"/>
        <end position="129"/>
    </location>
</feature>
<dbReference type="InterPro" id="IPR005829">
    <property type="entry name" value="Sugar_transporter_CS"/>
</dbReference>
<keyword evidence="6 14" id="KW-0472">Membrane</keyword>
<comment type="catalytic activity">
    <reaction evidence="9">
        <text>D-xylose(out) = D-xylose(in)</text>
        <dbReference type="Rhea" id="RHEA:78427"/>
        <dbReference type="ChEBI" id="CHEBI:53455"/>
    </reaction>
    <physiologicalReaction direction="left-to-right" evidence="9">
        <dbReference type="Rhea" id="RHEA:78428"/>
    </physiologicalReaction>
</comment>
<evidence type="ECO:0000256" key="11">
    <source>
        <dbReference type="ARBA" id="ARBA00044668"/>
    </source>
</evidence>
<evidence type="ECO:0000256" key="14">
    <source>
        <dbReference type="SAM" id="Phobius"/>
    </source>
</evidence>
<evidence type="ECO:0000256" key="13">
    <source>
        <dbReference type="ARBA" id="ARBA00044780"/>
    </source>
</evidence>
<protein>
    <recommendedName>
        <fullName evidence="13">Hexose transporter 1</fullName>
    </recommendedName>
</protein>
<keyword evidence="5 14" id="KW-1133">Transmembrane helix</keyword>
<dbReference type="InterPro" id="IPR036259">
    <property type="entry name" value="MFS_trans_sf"/>
</dbReference>
<evidence type="ECO:0000256" key="3">
    <source>
        <dbReference type="ARBA" id="ARBA00011738"/>
    </source>
</evidence>
<feature type="domain" description="Major facilitator superfamily (MFS) profile" evidence="15">
    <location>
        <begin position="1"/>
        <end position="251"/>
    </location>
</feature>
<evidence type="ECO:0000256" key="1">
    <source>
        <dbReference type="ARBA" id="ARBA00004141"/>
    </source>
</evidence>
<comment type="catalytic activity">
    <reaction evidence="7">
        <text>D-galactose(in) = D-galactose(out)</text>
        <dbReference type="Rhea" id="RHEA:34915"/>
        <dbReference type="ChEBI" id="CHEBI:4139"/>
    </reaction>
    <physiologicalReaction direction="right-to-left" evidence="7">
        <dbReference type="Rhea" id="RHEA:34917"/>
    </physiologicalReaction>
</comment>
<comment type="subunit">
    <text evidence="3">Homodimer.</text>
</comment>
<dbReference type="PROSITE" id="PS50850">
    <property type="entry name" value="MFS"/>
    <property type="match status" value="1"/>
</dbReference>
<dbReference type="EMBL" id="CAJNDS010002412">
    <property type="protein sequence ID" value="CAE7464312.1"/>
    <property type="molecule type" value="Genomic_DNA"/>
</dbReference>
<reference evidence="16" key="1">
    <citation type="submission" date="2021-02" db="EMBL/GenBank/DDBJ databases">
        <authorList>
            <person name="Dougan E. K."/>
            <person name="Rhodes N."/>
            <person name="Thang M."/>
            <person name="Chan C."/>
        </authorList>
    </citation>
    <scope>NUCLEOTIDE SEQUENCE</scope>
</reference>
<evidence type="ECO:0000313" key="16">
    <source>
        <dbReference type="EMBL" id="CAE7464312.1"/>
    </source>
</evidence>
<feature type="transmembrane region" description="Helical" evidence="14">
    <location>
        <begin position="43"/>
        <end position="66"/>
    </location>
</feature>
<dbReference type="PROSITE" id="PS00216">
    <property type="entry name" value="SUGAR_TRANSPORT_1"/>
    <property type="match status" value="1"/>
</dbReference>
<evidence type="ECO:0000256" key="4">
    <source>
        <dbReference type="ARBA" id="ARBA00022692"/>
    </source>
</evidence>
<evidence type="ECO:0000259" key="15">
    <source>
        <dbReference type="PROSITE" id="PS50850"/>
    </source>
</evidence>
<keyword evidence="4 14" id="KW-0812">Transmembrane</keyword>
<comment type="catalytic activity">
    <reaction evidence="11">
        <text>D-glucosamine(out) = D-glucosamine(in)</text>
        <dbReference type="Rhea" id="RHEA:78423"/>
        <dbReference type="ChEBI" id="CHEBI:58723"/>
    </reaction>
    <physiologicalReaction direction="left-to-right" evidence="11">
        <dbReference type="Rhea" id="RHEA:78424"/>
    </physiologicalReaction>
</comment>
<comment type="catalytic activity">
    <reaction evidence="12">
        <text>D-fructose(out) = D-fructose(in)</text>
        <dbReference type="Rhea" id="RHEA:60372"/>
        <dbReference type="ChEBI" id="CHEBI:37721"/>
    </reaction>
    <physiologicalReaction direction="left-to-right" evidence="12">
        <dbReference type="Rhea" id="RHEA:60373"/>
    </physiologicalReaction>
</comment>
<evidence type="ECO:0000256" key="9">
    <source>
        <dbReference type="ARBA" id="ARBA00044656"/>
    </source>
</evidence>
<dbReference type="InterPro" id="IPR005828">
    <property type="entry name" value="MFS_sugar_transport-like"/>
</dbReference>
<dbReference type="AlphaFoldDB" id="A0A812S2F1"/>
<name>A0A812S2F1_9DINO</name>
<comment type="catalytic activity">
    <reaction evidence="8">
        <text>D-glucose(out) = D-glucose(in)</text>
        <dbReference type="Rhea" id="RHEA:60376"/>
        <dbReference type="ChEBI" id="CHEBI:4167"/>
    </reaction>
    <physiologicalReaction direction="left-to-right" evidence="8">
        <dbReference type="Rhea" id="RHEA:60377"/>
    </physiologicalReaction>
</comment>
<dbReference type="OrthoDB" id="6612291at2759"/>
<dbReference type="PANTHER" id="PTHR48022">
    <property type="entry name" value="PLASTIDIC GLUCOSE TRANSPORTER 4"/>
    <property type="match status" value="1"/>
</dbReference>
<organism evidence="16 17">
    <name type="scientific">Symbiodinium natans</name>
    <dbReference type="NCBI Taxonomy" id="878477"/>
    <lineage>
        <taxon>Eukaryota</taxon>
        <taxon>Sar</taxon>
        <taxon>Alveolata</taxon>
        <taxon>Dinophyceae</taxon>
        <taxon>Suessiales</taxon>
        <taxon>Symbiodiniaceae</taxon>
        <taxon>Symbiodinium</taxon>
    </lineage>
</organism>
<evidence type="ECO:0000256" key="8">
    <source>
        <dbReference type="ARBA" id="ARBA00044648"/>
    </source>
</evidence>
<evidence type="ECO:0000256" key="5">
    <source>
        <dbReference type="ARBA" id="ARBA00022989"/>
    </source>
</evidence>
<dbReference type="Proteomes" id="UP000604046">
    <property type="component" value="Unassembled WGS sequence"/>
</dbReference>
<keyword evidence="17" id="KW-1185">Reference proteome</keyword>
<comment type="catalytic activity">
    <reaction evidence="10">
        <text>D-mannose(out) = D-mannose(in)</text>
        <dbReference type="Rhea" id="RHEA:78391"/>
        <dbReference type="ChEBI" id="CHEBI:4208"/>
    </reaction>
    <physiologicalReaction direction="left-to-right" evidence="10">
        <dbReference type="Rhea" id="RHEA:78392"/>
    </physiologicalReaction>
</comment>
<dbReference type="PANTHER" id="PTHR48022:SF2">
    <property type="entry name" value="PLASTIDIC GLUCOSE TRANSPORTER 4"/>
    <property type="match status" value="1"/>
</dbReference>
<evidence type="ECO:0000313" key="17">
    <source>
        <dbReference type="Proteomes" id="UP000604046"/>
    </source>
</evidence>
<evidence type="ECO:0000256" key="7">
    <source>
        <dbReference type="ARBA" id="ARBA00044637"/>
    </source>
</evidence>
<feature type="transmembrane region" description="Helical" evidence="14">
    <location>
        <begin position="20"/>
        <end position="37"/>
    </location>
</feature>
<comment type="similarity">
    <text evidence="2">Belongs to the major facilitator superfamily. Sugar transporter (TC 2.A.1.1) family.</text>
</comment>
<dbReference type="GO" id="GO:0005351">
    <property type="term" value="F:carbohydrate:proton symporter activity"/>
    <property type="evidence" value="ECO:0007669"/>
    <property type="project" value="TreeGrafter"/>
</dbReference>
<dbReference type="Gene3D" id="1.20.1250.20">
    <property type="entry name" value="MFS general substrate transporter like domains"/>
    <property type="match status" value="1"/>
</dbReference>